<gene>
    <name evidence="11" type="primary">109541460</name>
    <name evidence="10" type="ORF">D910_12196</name>
    <name evidence="9" type="ORF">YQE_09549</name>
</gene>
<dbReference type="OrthoDB" id="2015447at2759"/>
<dbReference type="OMA" id="LWWPYRI"/>
<dbReference type="GO" id="GO:0071949">
    <property type="term" value="F:FAD binding"/>
    <property type="evidence" value="ECO:0007669"/>
    <property type="project" value="InterPro"/>
</dbReference>
<evidence type="ECO:0000313" key="12">
    <source>
        <dbReference type="Proteomes" id="UP000019118"/>
    </source>
</evidence>
<organism evidence="9">
    <name type="scientific">Dendroctonus ponderosae</name>
    <name type="common">Mountain pine beetle</name>
    <dbReference type="NCBI Taxonomy" id="77166"/>
    <lineage>
        <taxon>Eukaryota</taxon>
        <taxon>Metazoa</taxon>
        <taxon>Ecdysozoa</taxon>
        <taxon>Arthropoda</taxon>
        <taxon>Hexapoda</taxon>
        <taxon>Insecta</taxon>
        <taxon>Pterygota</taxon>
        <taxon>Neoptera</taxon>
        <taxon>Endopterygota</taxon>
        <taxon>Coleoptera</taxon>
        <taxon>Polyphaga</taxon>
        <taxon>Cucujiformia</taxon>
        <taxon>Curculionidae</taxon>
        <taxon>Scolytinae</taxon>
        <taxon>Dendroctonus</taxon>
    </lineage>
</organism>
<dbReference type="PANTHER" id="PTHR11530:SF11">
    <property type="entry name" value="D-ASPARTATE OXIDASE"/>
    <property type="match status" value="1"/>
</dbReference>
<keyword evidence="12" id="KW-1185">Reference proteome</keyword>
<sequence length="364" mass="40248">MSKIAVIGCGAVGLTSALELQNKFGSCMRVTIFADKFSPNTTSDIAAGLWEPYLLADNSEFDVFRWSSRTYRFILKLWQEGEAKAAGICLQPVVNLSALKNYSCPKWVAATIGYNELSDGCLQSFSELYGQSFTGGFMFISFTWEAAVFLPYLQAGVAVKCPQSLQCWLKSDEFFQQKFLKIGGIIKERHIGSLNELEEFDAILNCTGLEARRLSNDETVVPIRGQIIRAEAPWLYFTYVIQSELEDQTCYVIPNAKSAVFGGTQQKSFRTTVSSSDSQRILRNVHKLLPQIAQARILQEIVGLRPSRPKVRLEAEFFKLATGKIVPVVHNYGHGGAGITLSIGCAQDAALLIGKVLKITSSKL</sequence>
<keyword evidence="4" id="KW-0285">Flavoprotein</keyword>
<dbReference type="PIRSF" id="PIRSF000189">
    <property type="entry name" value="D-aa_oxidase"/>
    <property type="match status" value="1"/>
</dbReference>
<dbReference type="PANTHER" id="PTHR11530">
    <property type="entry name" value="D-AMINO ACID OXIDASE"/>
    <property type="match status" value="1"/>
</dbReference>
<dbReference type="Proteomes" id="UP000019118">
    <property type="component" value="Unassembled WGS sequence"/>
</dbReference>
<evidence type="ECO:0000256" key="2">
    <source>
        <dbReference type="ARBA" id="ARBA00004253"/>
    </source>
</evidence>
<dbReference type="SUPFAM" id="SSF51971">
    <property type="entry name" value="Nucleotide-binding domain"/>
    <property type="match status" value="1"/>
</dbReference>
<evidence type="ECO:0000256" key="6">
    <source>
        <dbReference type="ARBA" id="ARBA00023002"/>
    </source>
</evidence>
<dbReference type="GO" id="GO:0003884">
    <property type="term" value="F:D-amino-acid oxidase activity"/>
    <property type="evidence" value="ECO:0007669"/>
    <property type="project" value="InterPro"/>
</dbReference>
<feature type="non-terminal residue" evidence="9">
    <location>
        <position position="1"/>
    </location>
</feature>
<dbReference type="PROSITE" id="PS00677">
    <property type="entry name" value="DAO"/>
    <property type="match status" value="1"/>
</dbReference>
<dbReference type="InterPro" id="IPR023209">
    <property type="entry name" value="DAO"/>
</dbReference>
<evidence type="ECO:0000313" key="13">
    <source>
        <dbReference type="Proteomes" id="UP000030742"/>
    </source>
</evidence>
<feature type="binding site" evidence="7">
    <location>
        <position position="305"/>
    </location>
    <ligand>
        <name>D-dopa</name>
        <dbReference type="ChEBI" id="CHEBI:149689"/>
    </ligand>
</feature>
<evidence type="ECO:0000313" key="9">
    <source>
        <dbReference type="EMBL" id="ENN73857.1"/>
    </source>
</evidence>
<dbReference type="AlphaFoldDB" id="N6U5K3"/>
<feature type="domain" description="FAD dependent oxidoreductase" evidence="8">
    <location>
        <begin position="3"/>
        <end position="81"/>
    </location>
</feature>
<dbReference type="Gene3D" id="3.40.50.720">
    <property type="entry name" value="NAD(P)-binding Rossmann-like Domain"/>
    <property type="match status" value="1"/>
</dbReference>
<feature type="binding site" evidence="7">
    <location>
        <position position="336"/>
    </location>
    <ligand>
        <name>D-dopa</name>
        <dbReference type="ChEBI" id="CHEBI:149689"/>
    </ligand>
</feature>
<dbReference type="InterPro" id="IPR006181">
    <property type="entry name" value="D-amino_acid_oxidase_CS"/>
</dbReference>
<comment type="cofactor">
    <cofactor evidence="1 7">
        <name>FAD</name>
        <dbReference type="ChEBI" id="CHEBI:57692"/>
    </cofactor>
</comment>
<evidence type="ECO:0000256" key="1">
    <source>
        <dbReference type="ARBA" id="ARBA00001974"/>
    </source>
</evidence>
<feature type="binding site" evidence="7">
    <location>
        <begin position="42"/>
        <end position="43"/>
    </location>
    <ligand>
        <name>FAD</name>
        <dbReference type="ChEBI" id="CHEBI:57692"/>
    </ligand>
</feature>
<dbReference type="GO" id="GO:0019478">
    <property type="term" value="P:D-amino acid catabolic process"/>
    <property type="evidence" value="ECO:0007669"/>
    <property type="project" value="TreeGrafter"/>
</dbReference>
<keyword evidence="5 7" id="KW-0274">FAD</keyword>
<evidence type="ECO:0000256" key="7">
    <source>
        <dbReference type="PIRSR" id="PIRSR000189-1"/>
    </source>
</evidence>
<dbReference type="SUPFAM" id="SSF54373">
    <property type="entry name" value="FAD-linked reductases, C-terminal domain"/>
    <property type="match status" value="1"/>
</dbReference>
<dbReference type="EnsemblMetazoa" id="XM_019910318.1">
    <property type="protein sequence ID" value="XP_019765877.1"/>
    <property type="gene ID" value="LOC109541460"/>
</dbReference>
<evidence type="ECO:0000256" key="5">
    <source>
        <dbReference type="ARBA" id="ARBA00022827"/>
    </source>
</evidence>
<evidence type="ECO:0000313" key="11">
    <source>
        <dbReference type="EnsemblMetazoa" id="XP_019765877.1"/>
    </source>
</evidence>
<protein>
    <recommendedName>
        <fullName evidence="8">FAD dependent oxidoreductase domain-containing protein</fullName>
    </recommendedName>
</protein>
<reference evidence="11" key="2">
    <citation type="submission" date="2024-08" db="UniProtKB">
        <authorList>
            <consortium name="EnsemblMetazoa"/>
        </authorList>
    </citation>
    <scope>IDENTIFICATION</scope>
</reference>
<dbReference type="STRING" id="77166.N6U5K3"/>
<keyword evidence="6" id="KW-0560">Oxidoreductase</keyword>
<feature type="domain" description="FAD dependent oxidoreductase" evidence="8">
    <location>
        <begin position="198"/>
        <end position="350"/>
    </location>
</feature>
<evidence type="ECO:0000256" key="4">
    <source>
        <dbReference type="ARBA" id="ARBA00022630"/>
    </source>
</evidence>
<proteinExistence type="inferred from homology"/>
<dbReference type="HOGENOM" id="CLU_034311_0_2_1"/>
<feature type="binding site" evidence="7">
    <location>
        <position position="207"/>
    </location>
    <ligand>
        <name>FAD</name>
        <dbReference type="ChEBI" id="CHEBI:57692"/>
    </ligand>
</feature>
<dbReference type="GO" id="GO:0005782">
    <property type="term" value="C:peroxisomal matrix"/>
    <property type="evidence" value="ECO:0007669"/>
    <property type="project" value="UniProtKB-SubCell"/>
</dbReference>
<feature type="binding site" evidence="7">
    <location>
        <begin position="47"/>
        <end position="49"/>
    </location>
    <ligand>
        <name>FAD</name>
        <dbReference type="ChEBI" id="CHEBI:57692"/>
    </ligand>
</feature>
<dbReference type="EMBL" id="KB632401">
    <property type="protein sequence ID" value="ERL94924.1"/>
    <property type="molecule type" value="Genomic_DNA"/>
</dbReference>
<accession>N6U5K3</accession>
<feature type="binding site" evidence="7">
    <location>
        <begin position="335"/>
        <end position="340"/>
    </location>
    <ligand>
        <name>FAD</name>
        <dbReference type="ChEBI" id="CHEBI:57692"/>
    </ligand>
</feature>
<dbReference type="EMBL" id="KB741103">
    <property type="protein sequence ID" value="ENN73857.1"/>
    <property type="molecule type" value="Genomic_DNA"/>
</dbReference>
<evidence type="ECO:0000259" key="8">
    <source>
        <dbReference type="Pfam" id="PF01266"/>
    </source>
</evidence>
<dbReference type="Pfam" id="PF01266">
    <property type="entry name" value="DAO"/>
    <property type="match status" value="2"/>
</dbReference>
<dbReference type="Proteomes" id="UP000030742">
    <property type="component" value="Unassembled WGS sequence"/>
</dbReference>
<feature type="binding site" evidence="7">
    <location>
        <position position="251"/>
    </location>
    <ligand>
        <name>D-dopa</name>
        <dbReference type="ChEBI" id="CHEBI:149689"/>
    </ligand>
</feature>
<dbReference type="Gene3D" id="3.30.9.10">
    <property type="entry name" value="D-Amino Acid Oxidase, subunit A, domain 2"/>
    <property type="match status" value="1"/>
</dbReference>
<name>N6U5K3_DENPD</name>
<comment type="similarity">
    <text evidence="3">Belongs to the DAMOX/DASOX family.</text>
</comment>
<evidence type="ECO:0000313" key="10">
    <source>
        <dbReference type="EMBL" id="ERL94924.1"/>
    </source>
</evidence>
<comment type="subcellular location">
    <subcellularLocation>
        <location evidence="2">Peroxisome matrix</location>
    </subcellularLocation>
</comment>
<dbReference type="InterPro" id="IPR006076">
    <property type="entry name" value="FAD-dep_OxRdtase"/>
</dbReference>
<evidence type="ECO:0000256" key="3">
    <source>
        <dbReference type="ARBA" id="ARBA00006730"/>
    </source>
</evidence>
<reference evidence="12 13" key="1">
    <citation type="journal article" date="2013" name="Genome Biol.">
        <title>Draft genome of the mountain pine beetle, Dendroctonus ponderosae Hopkins, a major forest pest.</title>
        <authorList>
            <person name="Keeling C.I."/>
            <person name="Yuen M.M."/>
            <person name="Liao N.Y."/>
            <person name="Docking T.R."/>
            <person name="Chan S.K."/>
            <person name="Taylor G.A."/>
            <person name="Palmquist D.L."/>
            <person name="Jackman S.D."/>
            <person name="Nguyen A."/>
            <person name="Li M."/>
            <person name="Henderson H."/>
            <person name="Janes J.K."/>
            <person name="Zhao Y."/>
            <person name="Pandoh P."/>
            <person name="Moore R."/>
            <person name="Sperling F.A."/>
            <person name="Huber D.P."/>
            <person name="Birol I."/>
            <person name="Jones S.J."/>
            <person name="Bohlmann J."/>
        </authorList>
    </citation>
    <scope>NUCLEOTIDE SEQUENCE</scope>
</reference>
<dbReference type="KEGG" id="dpa:109541460"/>